<reference evidence="2 3" key="2">
    <citation type="submission" date="2018-11" db="EMBL/GenBank/DDBJ databases">
        <authorList>
            <consortium name="Pathogen Informatics"/>
        </authorList>
    </citation>
    <scope>NUCLEOTIDE SEQUENCE [LARGE SCALE GENOMIC DNA]</scope>
    <source>
        <strain evidence="2 3">MHpl1</strain>
    </source>
</reference>
<name>A0A0N4X9A1_HAEPC</name>
<organism evidence="4">
    <name type="scientific">Haemonchus placei</name>
    <name type="common">Barber's pole worm</name>
    <dbReference type="NCBI Taxonomy" id="6290"/>
    <lineage>
        <taxon>Eukaryota</taxon>
        <taxon>Metazoa</taxon>
        <taxon>Ecdysozoa</taxon>
        <taxon>Nematoda</taxon>
        <taxon>Chromadorea</taxon>
        <taxon>Rhabditida</taxon>
        <taxon>Rhabditina</taxon>
        <taxon>Rhabditomorpha</taxon>
        <taxon>Strongyloidea</taxon>
        <taxon>Trichostrongylidae</taxon>
        <taxon>Haemonchus</taxon>
    </lineage>
</organism>
<feature type="region of interest" description="Disordered" evidence="1">
    <location>
        <begin position="45"/>
        <end position="69"/>
    </location>
</feature>
<dbReference type="EMBL" id="UZAF01022734">
    <property type="protein sequence ID" value="VDO86859.1"/>
    <property type="molecule type" value="Genomic_DNA"/>
</dbReference>
<dbReference type="WBParaSite" id="HPLM_0002094301-mRNA-1">
    <property type="protein sequence ID" value="HPLM_0002094301-mRNA-1"/>
    <property type="gene ID" value="HPLM_0002094301"/>
</dbReference>
<gene>
    <name evidence="2" type="ORF">HPLM_LOCUS20937</name>
</gene>
<dbReference type="AlphaFoldDB" id="A0A0N4X9A1"/>
<evidence type="ECO:0000313" key="3">
    <source>
        <dbReference type="Proteomes" id="UP000268014"/>
    </source>
</evidence>
<evidence type="ECO:0000313" key="4">
    <source>
        <dbReference type="WBParaSite" id="HPLM_0002094301-mRNA-1"/>
    </source>
</evidence>
<feature type="region of interest" description="Disordered" evidence="1">
    <location>
        <begin position="1"/>
        <end position="23"/>
    </location>
</feature>
<reference evidence="4" key="1">
    <citation type="submission" date="2017-02" db="UniProtKB">
        <authorList>
            <consortium name="WormBaseParasite"/>
        </authorList>
    </citation>
    <scope>IDENTIFICATION</scope>
</reference>
<evidence type="ECO:0000313" key="2">
    <source>
        <dbReference type="EMBL" id="VDO86859.1"/>
    </source>
</evidence>
<evidence type="ECO:0000256" key="1">
    <source>
        <dbReference type="SAM" id="MobiDB-lite"/>
    </source>
</evidence>
<feature type="compositionally biased region" description="Low complexity" evidence="1">
    <location>
        <begin position="12"/>
        <end position="23"/>
    </location>
</feature>
<dbReference type="PROSITE" id="PS51257">
    <property type="entry name" value="PROKAR_LIPOPROTEIN"/>
    <property type="match status" value="1"/>
</dbReference>
<accession>A0A0N4X9A1</accession>
<proteinExistence type="predicted"/>
<keyword evidence="3" id="KW-1185">Reference proteome</keyword>
<sequence>MDAETPRPFTRSGTASEASSSSPFAVGQWGFAGCSQVFNFGRQNAPACQDNLDSPVGQNYGHRRPVAKE</sequence>
<protein>
    <submittedName>
        <fullName evidence="2 4">Uncharacterized protein</fullName>
    </submittedName>
</protein>
<dbReference type="Proteomes" id="UP000268014">
    <property type="component" value="Unassembled WGS sequence"/>
</dbReference>